<dbReference type="AlphaFoldDB" id="A0A9D1N618"/>
<reference evidence="1" key="2">
    <citation type="journal article" date="2021" name="PeerJ">
        <title>Extensive microbial diversity within the chicken gut microbiome revealed by metagenomics and culture.</title>
        <authorList>
            <person name="Gilroy R."/>
            <person name="Ravi A."/>
            <person name="Getino M."/>
            <person name="Pursley I."/>
            <person name="Horton D.L."/>
            <person name="Alikhan N.F."/>
            <person name="Baker D."/>
            <person name="Gharbi K."/>
            <person name="Hall N."/>
            <person name="Watson M."/>
            <person name="Adriaenssens E.M."/>
            <person name="Foster-Nyarko E."/>
            <person name="Jarju S."/>
            <person name="Secka A."/>
            <person name="Antonio M."/>
            <person name="Oren A."/>
            <person name="Chaudhuri R.R."/>
            <person name="La Ragione R."/>
            <person name="Hildebrand F."/>
            <person name="Pallen M.J."/>
        </authorList>
    </citation>
    <scope>NUCLEOTIDE SEQUENCE</scope>
    <source>
        <strain evidence="1">ChiSjej4B22-8349</strain>
    </source>
</reference>
<evidence type="ECO:0000313" key="1">
    <source>
        <dbReference type="EMBL" id="HIU95804.1"/>
    </source>
</evidence>
<dbReference type="EMBL" id="DVOB01000081">
    <property type="protein sequence ID" value="HIU95804.1"/>
    <property type="molecule type" value="Genomic_DNA"/>
</dbReference>
<organism evidence="1 2">
    <name type="scientific">Candidatus Allocopromorpha excrementipullorum</name>
    <dbReference type="NCBI Taxonomy" id="2840743"/>
    <lineage>
        <taxon>Bacteria</taxon>
        <taxon>Bacillati</taxon>
        <taxon>Bacillota</taxon>
        <taxon>Clostridia</taxon>
        <taxon>Eubacteriales</taxon>
        <taxon>Eubacteriaceae</taxon>
        <taxon>Eubacteriaceae incertae sedis</taxon>
        <taxon>Candidatus Allocopromorpha</taxon>
    </lineage>
</organism>
<proteinExistence type="predicted"/>
<reference evidence="1" key="1">
    <citation type="submission" date="2020-10" db="EMBL/GenBank/DDBJ databases">
        <authorList>
            <person name="Gilroy R."/>
        </authorList>
    </citation>
    <scope>NUCLEOTIDE SEQUENCE</scope>
    <source>
        <strain evidence="1">ChiSjej4B22-8349</strain>
    </source>
</reference>
<accession>A0A9D1N618</accession>
<dbReference type="Pfam" id="PF08901">
    <property type="entry name" value="DUF1847"/>
    <property type="match status" value="1"/>
</dbReference>
<sequence>MKKDKIMRSCIDCASKGCDMKGGKFPDFCLTKNLDPELLDKAMSLYTDDEENHNVTIASAEVEYENYCKMTRIEEIMEFAKKIGAGKLGIATCVGLLAEARTAAKIFRCHGFEVVGAACKIGAQPKTRVGISPECEAVGKNMCNPIMQAKLLNREKTDLNIVIGLCVGHDSLFYKYSDALCTTLVTKDRVLAHNPVGALYQAGSYYSRLMKSDTTDEK</sequence>
<dbReference type="InterPro" id="IPR014997">
    <property type="entry name" value="DUF1847"/>
</dbReference>
<name>A0A9D1N618_9FIRM</name>
<protein>
    <submittedName>
        <fullName evidence="1">DUF1847 domain-containing protein</fullName>
    </submittedName>
</protein>
<evidence type="ECO:0000313" key="2">
    <source>
        <dbReference type="Proteomes" id="UP000824130"/>
    </source>
</evidence>
<gene>
    <name evidence="1" type="ORF">IAD25_03730</name>
</gene>
<dbReference type="Proteomes" id="UP000824130">
    <property type="component" value="Unassembled WGS sequence"/>
</dbReference>
<comment type="caution">
    <text evidence="1">The sequence shown here is derived from an EMBL/GenBank/DDBJ whole genome shotgun (WGS) entry which is preliminary data.</text>
</comment>